<dbReference type="AlphaFoldDB" id="A0A343IT63"/>
<feature type="transmembrane region" description="Helical" evidence="2">
    <location>
        <begin position="86"/>
        <end position="103"/>
    </location>
</feature>
<feature type="transmembrane region" description="Helical" evidence="2">
    <location>
        <begin position="29"/>
        <end position="48"/>
    </location>
</feature>
<sequence>MNSLFIALSLGVVGSSFMVISMPNPVYSVFWLIIAFVNAAIMFISLGLDYIGLIFIIVYVGAIAILFLFVIMLIQQPNKVDSQDHSHFLPVGLSVIFLFYSLLTHSPKYISDPVIGSRTNIGAIGSHLYTTYYELVLISSLVLLVAMIGAILLAKQPNSPFLYNSHAESLRSRQDLFLQISREHL</sequence>
<keyword evidence="2" id="KW-1133">Transmembrane helix</keyword>
<keyword evidence="2" id="KW-0249">Electron transport</keyword>
<dbReference type="PANTHER" id="PTHR33269">
    <property type="entry name" value="NADH-UBIQUINONE OXIDOREDUCTASE CHAIN 6"/>
    <property type="match status" value="1"/>
</dbReference>
<keyword evidence="2" id="KW-0520">NAD</keyword>
<comment type="subcellular location">
    <subcellularLocation>
        <location evidence="2">Mitochondrion membrane</location>
        <topology evidence="2">Multi-pass membrane protein</topology>
    </subcellularLocation>
</comment>
<dbReference type="EC" id="7.1.1.2" evidence="2"/>
<keyword evidence="2" id="KW-1278">Translocase</keyword>
<comment type="similarity">
    <text evidence="2">Belongs to the complex I subunit 6 family.</text>
</comment>
<organism evidence="3">
    <name type="scientific">Leptogorgia gaini</name>
    <dbReference type="NCBI Taxonomy" id="2025591"/>
    <lineage>
        <taxon>Eukaryota</taxon>
        <taxon>Metazoa</taxon>
        <taxon>Cnidaria</taxon>
        <taxon>Anthozoa</taxon>
        <taxon>Octocorallia</taxon>
        <taxon>Malacalcyonacea</taxon>
        <taxon>Gorgoniidae</taxon>
        <taxon>Leptogorgia</taxon>
    </lineage>
</organism>
<keyword evidence="2" id="KW-0679">Respiratory chain</keyword>
<geneLocation type="mitochondrion" evidence="3"/>
<dbReference type="Pfam" id="PF00499">
    <property type="entry name" value="Oxidored_q3"/>
    <property type="match status" value="1"/>
</dbReference>
<keyword evidence="2" id="KW-0472">Membrane</keyword>
<dbReference type="EMBL" id="KY559404">
    <property type="protein sequence ID" value="AST14017.1"/>
    <property type="molecule type" value="Genomic_DNA"/>
</dbReference>
<evidence type="ECO:0000256" key="2">
    <source>
        <dbReference type="RuleBase" id="RU004430"/>
    </source>
</evidence>
<name>A0A343IT63_9CNID</name>
<keyword evidence="2" id="KW-0813">Transport</keyword>
<gene>
    <name evidence="3" type="primary">Nad6</name>
</gene>
<proteinExistence type="inferred from homology"/>
<evidence type="ECO:0000256" key="1">
    <source>
        <dbReference type="ARBA" id="ARBA00021095"/>
    </source>
</evidence>
<reference evidence="3" key="1">
    <citation type="journal article" date="2017" name="Mol. Phylogenet. Evol.">
        <title>Comparative mitogenomics, phylogeny and evolutionary history of Leptogorgia (Gorgoniidae).</title>
        <authorList>
            <person name="Poliseno A."/>
            <person name="Feregrino C."/>
            <person name="Sartoretto S."/>
            <person name="Aurelle D."/>
            <person name="Worheide G."/>
            <person name="McFadden C.S."/>
            <person name="Vargas S."/>
        </authorList>
    </citation>
    <scope>NUCLEOTIDE SEQUENCE</scope>
</reference>
<dbReference type="PANTHER" id="PTHR33269:SF17">
    <property type="entry name" value="NADH-UBIQUINONE OXIDOREDUCTASE CHAIN 6"/>
    <property type="match status" value="1"/>
</dbReference>
<keyword evidence="2" id="KW-0812">Transmembrane</keyword>
<dbReference type="Gene3D" id="1.20.120.1200">
    <property type="entry name" value="NADH-ubiquinone/plastoquinone oxidoreductase chain 6, subunit NuoJ"/>
    <property type="match status" value="1"/>
</dbReference>
<feature type="transmembrane region" description="Helical" evidence="2">
    <location>
        <begin position="6"/>
        <end position="22"/>
    </location>
</feature>
<dbReference type="InterPro" id="IPR042106">
    <property type="entry name" value="Nuo/plastoQ_OxRdtase_6_NuoJ"/>
</dbReference>
<evidence type="ECO:0000313" key="3">
    <source>
        <dbReference type="EMBL" id="AST14017.1"/>
    </source>
</evidence>
<protein>
    <recommendedName>
        <fullName evidence="1 2">NADH-ubiquinone oxidoreductase chain 6</fullName>
        <ecNumber evidence="2">7.1.1.2</ecNumber>
    </recommendedName>
</protein>
<comment type="catalytic activity">
    <reaction evidence="2">
        <text>a ubiquinone + NADH + 5 H(+)(in) = a ubiquinol + NAD(+) + 4 H(+)(out)</text>
        <dbReference type="Rhea" id="RHEA:29091"/>
        <dbReference type="Rhea" id="RHEA-COMP:9565"/>
        <dbReference type="Rhea" id="RHEA-COMP:9566"/>
        <dbReference type="ChEBI" id="CHEBI:15378"/>
        <dbReference type="ChEBI" id="CHEBI:16389"/>
        <dbReference type="ChEBI" id="CHEBI:17976"/>
        <dbReference type="ChEBI" id="CHEBI:57540"/>
        <dbReference type="ChEBI" id="CHEBI:57945"/>
        <dbReference type="EC" id="7.1.1.2"/>
    </reaction>
</comment>
<comment type="function">
    <text evidence="2">Core subunit of the mitochondrial membrane respiratory chain NADH dehydrogenase (Complex I) which catalyzes electron transfer from NADH through the respiratory chain, using ubiquinone as an electron acceptor. Essential for the catalytic activity and assembly of complex I.</text>
</comment>
<keyword evidence="2 3" id="KW-0496">Mitochondrion</keyword>
<feature type="transmembrane region" description="Helical" evidence="2">
    <location>
        <begin position="54"/>
        <end position="74"/>
    </location>
</feature>
<accession>A0A343IT63</accession>
<feature type="transmembrane region" description="Helical" evidence="2">
    <location>
        <begin position="135"/>
        <end position="154"/>
    </location>
</feature>
<dbReference type="GO" id="GO:0008137">
    <property type="term" value="F:NADH dehydrogenase (ubiquinone) activity"/>
    <property type="evidence" value="ECO:0007669"/>
    <property type="project" value="UniProtKB-UniRule"/>
</dbReference>
<keyword evidence="2" id="KW-0830">Ubiquinone</keyword>
<dbReference type="GO" id="GO:0031966">
    <property type="term" value="C:mitochondrial membrane"/>
    <property type="evidence" value="ECO:0007669"/>
    <property type="project" value="UniProtKB-SubCell"/>
</dbReference>
<dbReference type="InterPro" id="IPR001457">
    <property type="entry name" value="NADH_UbQ/plastoQ_OxRdtase_su6"/>
</dbReference>